<name>A0A7D5T9C2_9EURY</name>
<evidence type="ECO:0000313" key="1">
    <source>
        <dbReference type="EMBL" id="QLH81750.1"/>
    </source>
</evidence>
<organism evidence="1 2">
    <name type="scientific">Halosimplex pelagicum</name>
    <dbReference type="NCBI Taxonomy" id="869886"/>
    <lineage>
        <taxon>Archaea</taxon>
        <taxon>Methanobacteriati</taxon>
        <taxon>Methanobacteriota</taxon>
        <taxon>Stenosarchaea group</taxon>
        <taxon>Halobacteria</taxon>
        <taxon>Halobacteriales</taxon>
        <taxon>Haloarculaceae</taxon>
        <taxon>Halosimplex</taxon>
    </lineage>
</organism>
<reference evidence="1 2" key="1">
    <citation type="submission" date="2020-07" db="EMBL/GenBank/DDBJ databases">
        <title>Halosimplex litoreum sp. nov. and Halosimplex rubrum sp. nov., isolated from different salt environments.</title>
        <authorList>
            <person name="Cui H."/>
        </authorList>
    </citation>
    <scope>NUCLEOTIDE SEQUENCE [LARGE SCALE GENOMIC DNA]</scope>
    <source>
        <strain evidence="1 2">R2</strain>
    </source>
</reference>
<dbReference type="PROSITE" id="PS51257">
    <property type="entry name" value="PROKAR_LIPOPROTEIN"/>
    <property type="match status" value="1"/>
</dbReference>
<protein>
    <recommendedName>
        <fullName evidence="3">Lipoprotein</fullName>
    </recommendedName>
</protein>
<keyword evidence="2" id="KW-1185">Reference proteome</keyword>
<proteinExistence type="predicted"/>
<evidence type="ECO:0008006" key="3">
    <source>
        <dbReference type="Google" id="ProtNLM"/>
    </source>
</evidence>
<dbReference type="EMBL" id="CP058909">
    <property type="protein sequence ID" value="QLH81750.1"/>
    <property type="molecule type" value="Genomic_DNA"/>
</dbReference>
<evidence type="ECO:0000313" key="2">
    <source>
        <dbReference type="Proteomes" id="UP000509346"/>
    </source>
</evidence>
<sequence length="143" mass="15874">MSELLSRRRLLLSGVALSSLLSGCHSDTHASLLFGSIEVSDNDSTYEIEFEVRLSVGGDWESFKNVSAVGLDKNGTVICRQHIGEIDADYVGGDNPVTLTCDEFPHALTYEIERDPCSRGVTVNKMAYDEERDLWVEEPIECE</sequence>
<dbReference type="AlphaFoldDB" id="A0A7D5T9C2"/>
<accession>A0A7D5T9C2</accession>
<dbReference type="RefSeq" id="WP_179922059.1">
    <property type="nucleotide sequence ID" value="NZ_CP058909.1"/>
</dbReference>
<dbReference type="Proteomes" id="UP000509346">
    <property type="component" value="Chromosome"/>
</dbReference>
<dbReference type="KEGG" id="hpel:HZS54_08970"/>
<dbReference type="GeneID" id="56082717"/>
<gene>
    <name evidence="1" type="ORF">HZS54_08970</name>
</gene>